<protein>
    <submittedName>
        <fullName evidence="2">Uncharacterized protein</fullName>
    </submittedName>
</protein>
<evidence type="ECO:0000256" key="1">
    <source>
        <dbReference type="SAM" id="MobiDB-lite"/>
    </source>
</evidence>
<evidence type="ECO:0000313" key="3">
    <source>
        <dbReference type="Proteomes" id="UP001152885"/>
    </source>
</evidence>
<dbReference type="GO" id="GO:0051721">
    <property type="term" value="F:protein phosphatase 2A binding"/>
    <property type="evidence" value="ECO:0007669"/>
    <property type="project" value="TreeGrafter"/>
</dbReference>
<sequence length="139" mass="15906">MEIKVISNKPVQKTDIRERERTSDPTGFTTRLESRPGLNSGKISDFLSKQGKILKPFTITNKQDLQKKVFGTGQMLPSMTVEEYLDYELANGKMMKEEQPQAEKFSEDEDSDDELEKRRWDDWKDENPKGSGNMGANIG</sequence>
<dbReference type="Pfam" id="PF04177">
    <property type="entry name" value="TAP42"/>
    <property type="match status" value="1"/>
</dbReference>
<dbReference type="GO" id="GO:0009966">
    <property type="term" value="P:regulation of signal transduction"/>
    <property type="evidence" value="ECO:0007669"/>
    <property type="project" value="InterPro"/>
</dbReference>
<reference evidence="2" key="1">
    <citation type="submission" date="2022-12" db="EMBL/GenBank/DDBJ databases">
        <authorList>
            <person name="Brejova B."/>
        </authorList>
    </citation>
    <scope>NUCLEOTIDE SEQUENCE</scope>
</reference>
<feature type="compositionally biased region" description="Basic and acidic residues" evidence="1">
    <location>
        <begin position="94"/>
        <end position="105"/>
    </location>
</feature>
<dbReference type="EMBL" id="CANTUO010000004">
    <property type="protein sequence ID" value="CAI5759278.1"/>
    <property type="molecule type" value="Genomic_DNA"/>
</dbReference>
<dbReference type="PANTHER" id="PTHR10933">
    <property type="entry name" value="IMMUNOGLOBULIN-BINDING PROTEIN 1"/>
    <property type="match status" value="1"/>
</dbReference>
<gene>
    <name evidence="2" type="ORF">CANVERA_P3788</name>
</gene>
<dbReference type="AlphaFoldDB" id="A0A9W4TZ89"/>
<dbReference type="GO" id="GO:0035303">
    <property type="term" value="P:regulation of dephosphorylation"/>
    <property type="evidence" value="ECO:0007669"/>
    <property type="project" value="TreeGrafter"/>
</dbReference>
<accession>A0A9W4TZ89</accession>
<dbReference type="OrthoDB" id="10261753at2759"/>
<name>A0A9W4TZ89_9ASCO</name>
<feature type="compositionally biased region" description="Basic and acidic residues" evidence="1">
    <location>
        <begin position="115"/>
        <end position="128"/>
    </location>
</feature>
<feature type="compositionally biased region" description="Basic and acidic residues" evidence="1">
    <location>
        <begin position="12"/>
        <end position="23"/>
    </location>
</feature>
<dbReference type="PANTHER" id="PTHR10933:SF9">
    <property type="entry name" value="IMMUNOGLOBULIN-BINDING PROTEIN 1"/>
    <property type="match status" value="1"/>
</dbReference>
<proteinExistence type="predicted"/>
<dbReference type="InterPro" id="IPR007304">
    <property type="entry name" value="TAP46-like"/>
</dbReference>
<dbReference type="Proteomes" id="UP001152885">
    <property type="component" value="Unassembled WGS sequence"/>
</dbReference>
<evidence type="ECO:0000313" key="2">
    <source>
        <dbReference type="EMBL" id="CAI5759278.1"/>
    </source>
</evidence>
<feature type="region of interest" description="Disordered" evidence="1">
    <location>
        <begin position="93"/>
        <end position="139"/>
    </location>
</feature>
<organism evidence="2 3">
    <name type="scientific">Candida verbasci</name>
    <dbReference type="NCBI Taxonomy" id="1227364"/>
    <lineage>
        <taxon>Eukaryota</taxon>
        <taxon>Fungi</taxon>
        <taxon>Dikarya</taxon>
        <taxon>Ascomycota</taxon>
        <taxon>Saccharomycotina</taxon>
        <taxon>Pichiomycetes</taxon>
        <taxon>Debaryomycetaceae</taxon>
        <taxon>Candida/Lodderomyces clade</taxon>
        <taxon>Candida</taxon>
    </lineage>
</organism>
<keyword evidence="3" id="KW-1185">Reference proteome</keyword>
<feature type="region of interest" description="Disordered" evidence="1">
    <location>
        <begin position="1"/>
        <end position="43"/>
    </location>
</feature>
<dbReference type="GO" id="GO:0005829">
    <property type="term" value="C:cytosol"/>
    <property type="evidence" value="ECO:0007669"/>
    <property type="project" value="TreeGrafter"/>
</dbReference>
<comment type="caution">
    <text evidence="2">The sequence shown here is derived from an EMBL/GenBank/DDBJ whole genome shotgun (WGS) entry which is preliminary data.</text>
</comment>